<feature type="compositionally biased region" description="Basic and acidic residues" evidence="1">
    <location>
        <begin position="149"/>
        <end position="158"/>
    </location>
</feature>
<feature type="compositionally biased region" description="Basic and acidic residues" evidence="1">
    <location>
        <begin position="18"/>
        <end position="40"/>
    </location>
</feature>
<accession>A0A6J1DUB5</accession>
<evidence type="ECO:0000256" key="1">
    <source>
        <dbReference type="SAM" id="MobiDB-lite"/>
    </source>
</evidence>
<evidence type="ECO:0000313" key="3">
    <source>
        <dbReference type="RefSeq" id="XP_022156699.1"/>
    </source>
</evidence>
<keyword evidence="2" id="KW-1185">Reference proteome</keyword>
<protein>
    <submittedName>
        <fullName evidence="3">Cilia- and flagella-associated protein 251-like</fullName>
    </submittedName>
</protein>
<feature type="region of interest" description="Disordered" evidence="1">
    <location>
        <begin position="72"/>
        <end position="92"/>
    </location>
</feature>
<feature type="region of interest" description="Disordered" evidence="1">
    <location>
        <begin position="1"/>
        <end position="40"/>
    </location>
</feature>
<proteinExistence type="predicted"/>
<feature type="compositionally biased region" description="Basic and acidic residues" evidence="1">
    <location>
        <begin position="111"/>
        <end position="131"/>
    </location>
</feature>
<organism evidence="2 3">
    <name type="scientific">Momordica charantia</name>
    <name type="common">Bitter gourd</name>
    <name type="synonym">Balsam pear</name>
    <dbReference type="NCBI Taxonomy" id="3673"/>
    <lineage>
        <taxon>Eukaryota</taxon>
        <taxon>Viridiplantae</taxon>
        <taxon>Streptophyta</taxon>
        <taxon>Embryophyta</taxon>
        <taxon>Tracheophyta</taxon>
        <taxon>Spermatophyta</taxon>
        <taxon>Magnoliopsida</taxon>
        <taxon>eudicotyledons</taxon>
        <taxon>Gunneridae</taxon>
        <taxon>Pentapetalae</taxon>
        <taxon>rosids</taxon>
        <taxon>fabids</taxon>
        <taxon>Cucurbitales</taxon>
        <taxon>Cucurbitaceae</taxon>
        <taxon>Momordiceae</taxon>
        <taxon>Momordica</taxon>
    </lineage>
</organism>
<feature type="compositionally biased region" description="Acidic residues" evidence="1">
    <location>
        <begin position="132"/>
        <end position="148"/>
    </location>
</feature>
<feature type="region of interest" description="Disordered" evidence="1">
    <location>
        <begin position="111"/>
        <end position="170"/>
    </location>
</feature>
<dbReference type="KEGG" id="mcha:111023544"/>
<feature type="compositionally biased region" description="Polar residues" evidence="1">
    <location>
        <begin position="80"/>
        <end position="89"/>
    </location>
</feature>
<dbReference type="AlphaFoldDB" id="A0A6J1DUB5"/>
<dbReference type="RefSeq" id="XP_022156699.1">
    <property type="nucleotide sequence ID" value="XM_022301007.1"/>
</dbReference>
<evidence type="ECO:0000313" key="2">
    <source>
        <dbReference type="Proteomes" id="UP000504603"/>
    </source>
</evidence>
<dbReference type="Proteomes" id="UP000504603">
    <property type="component" value="Unplaced"/>
</dbReference>
<name>A0A6J1DUB5_MOMCH</name>
<sequence>MQEDIVQDDDPNNMYDMAEGRNIEEEERTETHGSSKSLTLKEKIQEIRSVQKQMPGMLTSILEVINDRFPPKSNIEKQSQESLQKNVPPSRSLKLLDKEVDIDKIVKYAINHEKEDADQDGKGKEKEKEKNEQDDENEEKESSEEEEQEGARDKVEEKANEDEIVSIVRQ</sequence>
<reference evidence="3" key="1">
    <citation type="submission" date="2025-08" db="UniProtKB">
        <authorList>
            <consortium name="RefSeq"/>
        </authorList>
    </citation>
    <scope>IDENTIFICATION</scope>
    <source>
        <strain evidence="3">OHB3-1</strain>
    </source>
</reference>
<feature type="compositionally biased region" description="Acidic residues" evidence="1">
    <location>
        <begin position="1"/>
        <end position="11"/>
    </location>
</feature>
<dbReference type="GeneID" id="111023544"/>
<gene>
    <name evidence="3" type="primary">LOC111023544</name>
</gene>